<organism evidence="1 2">
    <name type="scientific">Platanthera zijinensis</name>
    <dbReference type="NCBI Taxonomy" id="2320716"/>
    <lineage>
        <taxon>Eukaryota</taxon>
        <taxon>Viridiplantae</taxon>
        <taxon>Streptophyta</taxon>
        <taxon>Embryophyta</taxon>
        <taxon>Tracheophyta</taxon>
        <taxon>Spermatophyta</taxon>
        <taxon>Magnoliopsida</taxon>
        <taxon>Liliopsida</taxon>
        <taxon>Asparagales</taxon>
        <taxon>Orchidaceae</taxon>
        <taxon>Orchidoideae</taxon>
        <taxon>Orchideae</taxon>
        <taxon>Orchidinae</taxon>
        <taxon>Platanthera</taxon>
    </lineage>
</organism>
<proteinExistence type="predicted"/>
<comment type="caution">
    <text evidence="1">The sequence shown here is derived from an EMBL/GenBank/DDBJ whole genome shotgun (WGS) entry which is preliminary data.</text>
</comment>
<name>A0AAP0FV69_9ASPA</name>
<dbReference type="AlphaFoldDB" id="A0AAP0FV69"/>
<gene>
    <name evidence="1" type="ORF">KSP39_PZI022377</name>
</gene>
<dbReference type="PANTHER" id="PTHR33144:SF16">
    <property type="entry name" value="OS02G0129000 PROTEIN"/>
    <property type="match status" value="1"/>
</dbReference>
<sequence>MIKEIHSRKFEHRVAIMLNEYNQPIGPDKAIVNQFSSFLGTLARIPSLCRIDCTDWRLLKTKEKMWSYAQVNCLPFLSVLISVVKFNFPKNFFLVEKRIISDEGKKWVLTTINDSWQRYKTIIKQKFYKPYDNEKERLLNRPKDIPEEQFKRFIEMVGSKQYKLEEISEVVKSKKICTQPARQVLHAKRLMQIKNLP</sequence>
<dbReference type="EMBL" id="JBBWWQ010000020">
    <property type="protein sequence ID" value="KAK8916456.1"/>
    <property type="molecule type" value="Genomic_DNA"/>
</dbReference>
<dbReference type="PANTHER" id="PTHR33144">
    <property type="entry name" value="OS10G0409366 PROTEIN-RELATED"/>
    <property type="match status" value="1"/>
</dbReference>
<accession>A0AAP0FV69</accession>
<reference evidence="1 2" key="1">
    <citation type="journal article" date="2022" name="Nat. Plants">
        <title>Genomes of leafy and leafless Platanthera orchids illuminate the evolution of mycoheterotrophy.</title>
        <authorList>
            <person name="Li M.H."/>
            <person name="Liu K.W."/>
            <person name="Li Z."/>
            <person name="Lu H.C."/>
            <person name="Ye Q.L."/>
            <person name="Zhang D."/>
            <person name="Wang J.Y."/>
            <person name="Li Y.F."/>
            <person name="Zhong Z.M."/>
            <person name="Liu X."/>
            <person name="Yu X."/>
            <person name="Liu D.K."/>
            <person name="Tu X.D."/>
            <person name="Liu B."/>
            <person name="Hao Y."/>
            <person name="Liao X.Y."/>
            <person name="Jiang Y.T."/>
            <person name="Sun W.H."/>
            <person name="Chen J."/>
            <person name="Chen Y.Q."/>
            <person name="Ai Y."/>
            <person name="Zhai J.W."/>
            <person name="Wu S.S."/>
            <person name="Zhou Z."/>
            <person name="Hsiao Y.Y."/>
            <person name="Wu W.L."/>
            <person name="Chen Y.Y."/>
            <person name="Lin Y.F."/>
            <person name="Hsu J.L."/>
            <person name="Li C.Y."/>
            <person name="Wang Z.W."/>
            <person name="Zhao X."/>
            <person name="Zhong W.Y."/>
            <person name="Ma X.K."/>
            <person name="Ma L."/>
            <person name="Huang J."/>
            <person name="Chen G.Z."/>
            <person name="Huang M.Z."/>
            <person name="Huang L."/>
            <person name="Peng D.H."/>
            <person name="Luo Y.B."/>
            <person name="Zou S.Q."/>
            <person name="Chen S.P."/>
            <person name="Lan S."/>
            <person name="Tsai W.C."/>
            <person name="Van de Peer Y."/>
            <person name="Liu Z.J."/>
        </authorList>
    </citation>
    <scope>NUCLEOTIDE SEQUENCE [LARGE SCALE GENOMIC DNA]</scope>
    <source>
        <strain evidence="1">Lor287</strain>
    </source>
</reference>
<evidence type="ECO:0000313" key="2">
    <source>
        <dbReference type="Proteomes" id="UP001418222"/>
    </source>
</evidence>
<protein>
    <submittedName>
        <fullName evidence="1">Uncharacterized protein</fullName>
    </submittedName>
</protein>
<keyword evidence="2" id="KW-1185">Reference proteome</keyword>
<evidence type="ECO:0000313" key="1">
    <source>
        <dbReference type="EMBL" id="KAK8916456.1"/>
    </source>
</evidence>
<dbReference type="Proteomes" id="UP001418222">
    <property type="component" value="Unassembled WGS sequence"/>
</dbReference>